<dbReference type="PANTHER" id="PTHR32071:SF117">
    <property type="entry name" value="PTS-DEPENDENT DIHYDROXYACETONE KINASE OPERON REGULATORY PROTEIN-RELATED"/>
    <property type="match status" value="1"/>
</dbReference>
<dbReference type="InterPro" id="IPR004096">
    <property type="entry name" value="V4R"/>
</dbReference>
<dbReference type="SMART" id="SM00989">
    <property type="entry name" value="V4R"/>
    <property type="match status" value="1"/>
</dbReference>
<organism evidence="7 8">
    <name type="scientific">Paraburkholderia unamae</name>
    <dbReference type="NCBI Taxonomy" id="219649"/>
    <lineage>
        <taxon>Bacteria</taxon>
        <taxon>Pseudomonadati</taxon>
        <taxon>Pseudomonadota</taxon>
        <taxon>Betaproteobacteria</taxon>
        <taxon>Burkholderiales</taxon>
        <taxon>Burkholderiaceae</taxon>
        <taxon>Paraburkholderia</taxon>
    </lineage>
</organism>
<dbReference type="SUPFAM" id="SSF46689">
    <property type="entry name" value="Homeodomain-like"/>
    <property type="match status" value="1"/>
</dbReference>
<protein>
    <submittedName>
        <fullName evidence="7">Regulatory Fis family protein</fullName>
    </submittedName>
</protein>
<dbReference type="SMART" id="SM00382">
    <property type="entry name" value="AAA"/>
    <property type="match status" value="1"/>
</dbReference>
<evidence type="ECO:0000256" key="2">
    <source>
        <dbReference type="ARBA" id="ARBA00022840"/>
    </source>
</evidence>
<reference evidence="7 8" key="1">
    <citation type="submission" date="2018-05" db="EMBL/GenBank/DDBJ databases">
        <title>Genomic Encyclopedia of Type Strains, Phase IV (KMG-V): Genome sequencing to study the core and pangenomes of soil and plant-associated prokaryotes.</title>
        <authorList>
            <person name="Whitman W."/>
        </authorList>
    </citation>
    <scope>NUCLEOTIDE SEQUENCE [LARGE SCALE GENOMIC DNA]</scope>
    <source>
        <strain evidence="7 8">SCZa-39</strain>
    </source>
</reference>
<comment type="caution">
    <text evidence="7">The sequence shown here is derived from an EMBL/GenBank/DDBJ whole genome shotgun (WGS) entry which is preliminary data.</text>
</comment>
<keyword evidence="5" id="KW-0804">Transcription</keyword>
<dbReference type="Gene3D" id="3.40.50.300">
    <property type="entry name" value="P-loop containing nucleotide triphosphate hydrolases"/>
    <property type="match status" value="1"/>
</dbReference>
<proteinExistence type="predicted"/>
<keyword evidence="1" id="KW-0547">Nucleotide-binding</keyword>
<evidence type="ECO:0000256" key="4">
    <source>
        <dbReference type="ARBA" id="ARBA00023125"/>
    </source>
</evidence>
<dbReference type="SUPFAM" id="SSF111126">
    <property type="entry name" value="Ligand-binding domain in the NO signalling and Golgi transport"/>
    <property type="match status" value="1"/>
</dbReference>
<dbReference type="EMBL" id="QEOB01000015">
    <property type="protein sequence ID" value="PVX76961.1"/>
    <property type="molecule type" value="Genomic_DNA"/>
</dbReference>
<sequence length="618" mass="67614">MNTTPERKQAECNLPPEFVLLDSMDFSDIAEQLHFNPVEGRIWLQDRRMALLPVEVLGAMRREMIDSLGLEGTRRLITRLGYTAGSRDAELAWKVRAHRSQLDIIVAGAQLHALEGFVKAEPVHIEIDNHRGYCYSEFFWNDNCEDEIHIANYGVGHESACWMGIGYTSGFLSKIMGKRIIAREVECRAMGQAKCRVIAQPVESWDDPEEDLHYLHVAPPPARAMVGASGLKASVAPPEAAPSSAAQPEPAMPMLIGSSVSFTAMLHKVRRVATTRATVLLSGESGVGKSAVAREVHRWSSRADKPFVEVNCAAIPEQLLESELFGVERGAFSGANESRAGRFETANGGTLFLDEIGILSFSAQGKLLRVLQNGEFERLGSTRTIKLDVRVVAATNEDLPKAVTEGRFREDLFYRINVFPIHIPPLRDRRDDLPLLIEYFTKRLSALHGRHVPGIMPRALQAVLNHKWPGNIREFENVIERGIILADDGESLDLRHLFSVDSNFAHSSLMRLTEAGTLEKRDALASAAAEANTGASDSGGTPPASLEDWARAAVRQQGANLGDVEDALVNAALAEANGNVSKAAALLGLTRAQLDYRVKRNGNANGNGGGRSQTVHTD</sequence>
<dbReference type="SUPFAM" id="SSF52540">
    <property type="entry name" value="P-loop containing nucleoside triphosphate hydrolases"/>
    <property type="match status" value="1"/>
</dbReference>
<dbReference type="Pfam" id="PF06505">
    <property type="entry name" value="XylR_N"/>
    <property type="match status" value="1"/>
</dbReference>
<name>A0ABX5KHS3_9BURK</name>
<keyword evidence="8" id="KW-1185">Reference proteome</keyword>
<dbReference type="CDD" id="cd00009">
    <property type="entry name" value="AAA"/>
    <property type="match status" value="1"/>
</dbReference>
<dbReference type="InterPro" id="IPR024096">
    <property type="entry name" value="NO_sig/Golgi_transp_ligand-bd"/>
</dbReference>
<keyword evidence="2" id="KW-0067">ATP-binding</keyword>
<dbReference type="InterPro" id="IPR058031">
    <property type="entry name" value="AAA_lid_NorR"/>
</dbReference>
<dbReference type="Proteomes" id="UP000245712">
    <property type="component" value="Unassembled WGS sequence"/>
</dbReference>
<dbReference type="PROSITE" id="PS50045">
    <property type="entry name" value="SIGMA54_INTERACT_4"/>
    <property type="match status" value="1"/>
</dbReference>
<feature type="domain" description="Sigma-54 factor interaction" evidence="6">
    <location>
        <begin position="255"/>
        <end position="484"/>
    </location>
</feature>
<dbReference type="PROSITE" id="PS00676">
    <property type="entry name" value="SIGMA54_INTERACT_2"/>
    <property type="match status" value="1"/>
</dbReference>
<keyword evidence="3" id="KW-0805">Transcription regulation</keyword>
<dbReference type="InterPro" id="IPR025943">
    <property type="entry name" value="Sigma_54_int_dom_ATP-bd_2"/>
</dbReference>
<evidence type="ECO:0000313" key="7">
    <source>
        <dbReference type="EMBL" id="PVX76961.1"/>
    </source>
</evidence>
<dbReference type="Pfam" id="PF02954">
    <property type="entry name" value="HTH_8"/>
    <property type="match status" value="1"/>
</dbReference>
<evidence type="ECO:0000313" key="8">
    <source>
        <dbReference type="Proteomes" id="UP000245712"/>
    </source>
</evidence>
<dbReference type="Gene3D" id="3.30.1380.20">
    <property type="entry name" value="Trafficking protein particle complex subunit 3"/>
    <property type="match status" value="1"/>
</dbReference>
<dbReference type="InterPro" id="IPR027417">
    <property type="entry name" value="P-loop_NTPase"/>
</dbReference>
<evidence type="ECO:0000256" key="3">
    <source>
        <dbReference type="ARBA" id="ARBA00023015"/>
    </source>
</evidence>
<dbReference type="InterPro" id="IPR002197">
    <property type="entry name" value="HTH_Fis"/>
</dbReference>
<gene>
    <name evidence="7" type="ORF">C7402_11520</name>
</gene>
<dbReference type="InterPro" id="IPR010523">
    <property type="entry name" value="XylR_N"/>
</dbReference>
<accession>A0ABX5KHS3</accession>
<dbReference type="Pfam" id="PF02830">
    <property type="entry name" value="V4R"/>
    <property type="match status" value="1"/>
</dbReference>
<dbReference type="Pfam" id="PF25601">
    <property type="entry name" value="AAA_lid_14"/>
    <property type="match status" value="1"/>
</dbReference>
<dbReference type="PROSITE" id="PS00675">
    <property type="entry name" value="SIGMA54_INTERACT_1"/>
    <property type="match status" value="1"/>
</dbReference>
<dbReference type="Gene3D" id="1.10.10.60">
    <property type="entry name" value="Homeodomain-like"/>
    <property type="match status" value="1"/>
</dbReference>
<dbReference type="InterPro" id="IPR002078">
    <property type="entry name" value="Sigma_54_int"/>
</dbReference>
<keyword evidence="4" id="KW-0238">DNA-binding</keyword>
<dbReference type="PRINTS" id="PR01590">
    <property type="entry name" value="HTHFIS"/>
</dbReference>
<evidence type="ECO:0000259" key="6">
    <source>
        <dbReference type="PROSITE" id="PS50045"/>
    </source>
</evidence>
<dbReference type="InterPro" id="IPR025662">
    <property type="entry name" value="Sigma_54_int_dom_ATP-bd_1"/>
</dbReference>
<dbReference type="PANTHER" id="PTHR32071">
    <property type="entry name" value="TRANSCRIPTIONAL REGULATORY PROTEIN"/>
    <property type="match status" value="1"/>
</dbReference>
<evidence type="ECO:0000256" key="5">
    <source>
        <dbReference type="ARBA" id="ARBA00023163"/>
    </source>
</evidence>
<evidence type="ECO:0000256" key="1">
    <source>
        <dbReference type="ARBA" id="ARBA00022741"/>
    </source>
</evidence>
<dbReference type="InterPro" id="IPR009057">
    <property type="entry name" value="Homeodomain-like_sf"/>
</dbReference>
<dbReference type="Gene3D" id="1.10.8.60">
    <property type="match status" value="1"/>
</dbReference>
<dbReference type="Pfam" id="PF00158">
    <property type="entry name" value="Sigma54_activat"/>
    <property type="match status" value="1"/>
</dbReference>
<dbReference type="InterPro" id="IPR003593">
    <property type="entry name" value="AAA+_ATPase"/>
</dbReference>